<dbReference type="SUPFAM" id="SSF52833">
    <property type="entry name" value="Thioredoxin-like"/>
    <property type="match status" value="1"/>
</dbReference>
<keyword evidence="4" id="KW-0676">Redox-active center</keyword>
<dbReference type="InterPro" id="IPR013740">
    <property type="entry name" value="Redoxin"/>
</dbReference>
<keyword evidence="2" id="KW-0201">Cytochrome c-type biogenesis</keyword>
<evidence type="ECO:0000256" key="1">
    <source>
        <dbReference type="ARBA" id="ARBA00004196"/>
    </source>
</evidence>
<comment type="subcellular location">
    <subcellularLocation>
        <location evidence="1">Cell envelope</location>
    </subcellularLocation>
</comment>
<dbReference type="InterPro" id="IPR036249">
    <property type="entry name" value="Thioredoxin-like_sf"/>
</dbReference>
<dbReference type="InterPro" id="IPR017937">
    <property type="entry name" value="Thioredoxin_CS"/>
</dbReference>
<dbReference type="Pfam" id="PF08534">
    <property type="entry name" value="Redoxin"/>
    <property type="match status" value="1"/>
</dbReference>
<dbReference type="Proteomes" id="UP000637423">
    <property type="component" value="Unassembled WGS sequence"/>
</dbReference>
<evidence type="ECO:0000256" key="3">
    <source>
        <dbReference type="ARBA" id="ARBA00023157"/>
    </source>
</evidence>
<name>A0A916XLW6_9BURK</name>
<comment type="caution">
    <text evidence="6">The sequence shown here is derived from an EMBL/GenBank/DDBJ whole genome shotgun (WGS) entry which is preliminary data.</text>
</comment>
<dbReference type="RefSeq" id="WP_188567108.1">
    <property type="nucleotide sequence ID" value="NZ_BMED01000003.1"/>
</dbReference>
<proteinExistence type="predicted"/>
<evidence type="ECO:0000313" key="6">
    <source>
        <dbReference type="EMBL" id="GGC82360.1"/>
    </source>
</evidence>
<dbReference type="PANTHER" id="PTHR42852">
    <property type="entry name" value="THIOL:DISULFIDE INTERCHANGE PROTEIN DSBE"/>
    <property type="match status" value="1"/>
</dbReference>
<keyword evidence="3" id="KW-1015">Disulfide bond</keyword>
<dbReference type="EMBL" id="BMED01000003">
    <property type="protein sequence ID" value="GGC82360.1"/>
    <property type="molecule type" value="Genomic_DNA"/>
</dbReference>
<evidence type="ECO:0000313" key="7">
    <source>
        <dbReference type="Proteomes" id="UP000637423"/>
    </source>
</evidence>
<dbReference type="PROSITE" id="PS00194">
    <property type="entry name" value="THIOREDOXIN_1"/>
    <property type="match status" value="1"/>
</dbReference>
<feature type="domain" description="Thioredoxin" evidence="5">
    <location>
        <begin position="35"/>
        <end position="176"/>
    </location>
</feature>
<protein>
    <submittedName>
        <fullName evidence="6">Thioredoxin</fullName>
    </submittedName>
</protein>
<dbReference type="InterPro" id="IPR013766">
    <property type="entry name" value="Thioredoxin_domain"/>
</dbReference>
<dbReference type="PANTHER" id="PTHR42852:SF6">
    <property type="entry name" value="THIOL:DISULFIDE INTERCHANGE PROTEIN DSBE"/>
    <property type="match status" value="1"/>
</dbReference>
<evidence type="ECO:0000259" key="5">
    <source>
        <dbReference type="PROSITE" id="PS51352"/>
    </source>
</evidence>
<sequence length="176" mass="19051">MKKSFIASAAVVAILFAGIGVYLGNKHTTPAKPQSPAIQQLMTMTLSDSKGQQQKLSQWQGKFLVVNFWATWCGPCVQEMPELSALQNELAAKNIQLLGLGIDSPSNIAEFANKYKITYPLFAAGMEGTELSRQLGNQAGGLPFTVLIAPDGSLAKSYLGRLKMDELRADITKLTM</sequence>
<dbReference type="CDD" id="cd02966">
    <property type="entry name" value="TlpA_like_family"/>
    <property type="match status" value="1"/>
</dbReference>
<dbReference type="GO" id="GO:0030313">
    <property type="term" value="C:cell envelope"/>
    <property type="evidence" value="ECO:0007669"/>
    <property type="project" value="UniProtKB-SubCell"/>
</dbReference>
<dbReference type="GO" id="GO:0015036">
    <property type="term" value="F:disulfide oxidoreductase activity"/>
    <property type="evidence" value="ECO:0007669"/>
    <property type="project" value="UniProtKB-ARBA"/>
</dbReference>
<reference evidence="6" key="1">
    <citation type="journal article" date="2014" name="Int. J. Syst. Evol. Microbiol.">
        <title>Complete genome sequence of Corynebacterium casei LMG S-19264T (=DSM 44701T), isolated from a smear-ripened cheese.</title>
        <authorList>
            <consortium name="US DOE Joint Genome Institute (JGI-PGF)"/>
            <person name="Walter F."/>
            <person name="Albersmeier A."/>
            <person name="Kalinowski J."/>
            <person name="Ruckert C."/>
        </authorList>
    </citation>
    <scope>NUCLEOTIDE SEQUENCE</scope>
    <source>
        <strain evidence="6">CGMCC 1.10998</strain>
    </source>
</reference>
<evidence type="ECO:0000256" key="4">
    <source>
        <dbReference type="ARBA" id="ARBA00023284"/>
    </source>
</evidence>
<keyword evidence="7" id="KW-1185">Reference proteome</keyword>
<dbReference type="PROSITE" id="PS51352">
    <property type="entry name" value="THIOREDOXIN_2"/>
    <property type="match status" value="1"/>
</dbReference>
<organism evidence="6 7">
    <name type="scientific">Undibacterium terreum</name>
    <dbReference type="NCBI Taxonomy" id="1224302"/>
    <lineage>
        <taxon>Bacteria</taxon>
        <taxon>Pseudomonadati</taxon>
        <taxon>Pseudomonadota</taxon>
        <taxon>Betaproteobacteria</taxon>
        <taxon>Burkholderiales</taxon>
        <taxon>Oxalobacteraceae</taxon>
        <taxon>Undibacterium</taxon>
    </lineage>
</organism>
<dbReference type="AlphaFoldDB" id="A0A916XLW6"/>
<evidence type="ECO:0000256" key="2">
    <source>
        <dbReference type="ARBA" id="ARBA00022748"/>
    </source>
</evidence>
<dbReference type="Gene3D" id="3.40.30.10">
    <property type="entry name" value="Glutaredoxin"/>
    <property type="match status" value="1"/>
</dbReference>
<accession>A0A916XLW6</accession>
<dbReference type="GO" id="GO:0017004">
    <property type="term" value="P:cytochrome complex assembly"/>
    <property type="evidence" value="ECO:0007669"/>
    <property type="project" value="UniProtKB-KW"/>
</dbReference>
<reference evidence="6" key="2">
    <citation type="submission" date="2020-09" db="EMBL/GenBank/DDBJ databases">
        <authorList>
            <person name="Sun Q."/>
            <person name="Zhou Y."/>
        </authorList>
    </citation>
    <scope>NUCLEOTIDE SEQUENCE</scope>
    <source>
        <strain evidence="6">CGMCC 1.10998</strain>
    </source>
</reference>
<gene>
    <name evidence="6" type="ORF">GCM10011396_32110</name>
</gene>
<dbReference type="InterPro" id="IPR050553">
    <property type="entry name" value="Thioredoxin_ResA/DsbE_sf"/>
</dbReference>